<evidence type="ECO:0000313" key="1">
    <source>
        <dbReference type="EMBL" id="KAG7410725.1"/>
    </source>
</evidence>
<accession>A0A8J5NS86</accession>
<dbReference type="AlphaFoldDB" id="A0A8J5NS86"/>
<proteinExistence type="predicted"/>
<name>A0A8J5NS86_FUSOX</name>
<protein>
    <submittedName>
        <fullName evidence="1">Uncharacterized protein</fullName>
    </submittedName>
</protein>
<comment type="caution">
    <text evidence="1">The sequence shown here is derived from an EMBL/GenBank/DDBJ whole genome shotgun (WGS) entry which is preliminary data.</text>
</comment>
<evidence type="ECO:0000313" key="2">
    <source>
        <dbReference type="Proteomes" id="UP000694050"/>
    </source>
</evidence>
<organism evidence="1 2">
    <name type="scientific">Fusarium oxysporum f. sp. rapae</name>
    <dbReference type="NCBI Taxonomy" id="485398"/>
    <lineage>
        <taxon>Eukaryota</taxon>
        <taxon>Fungi</taxon>
        <taxon>Dikarya</taxon>
        <taxon>Ascomycota</taxon>
        <taxon>Pezizomycotina</taxon>
        <taxon>Sordariomycetes</taxon>
        <taxon>Hypocreomycetidae</taxon>
        <taxon>Hypocreales</taxon>
        <taxon>Nectriaceae</taxon>
        <taxon>Fusarium</taxon>
        <taxon>Fusarium oxysporum species complex</taxon>
    </lineage>
</organism>
<reference evidence="1" key="1">
    <citation type="submission" date="2021-04" db="EMBL/GenBank/DDBJ databases">
        <title>First draft genome resource for Brassicaceae pathogens Fusarium oxysporum f. sp. raphani and Fusarium oxysporum f. sp. rapae.</title>
        <authorList>
            <person name="Asai S."/>
        </authorList>
    </citation>
    <scope>NUCLEOTIDE SEQUENCE</scope>
    <source>
        <strain evidence="1">Tf1208</strain>
    </source>
</reference>
<sequence length="213" mass="24795">MDSDHPFHKEDGHDLLEDILRHRLEDILSHGDHPDNTEDRHDQLEDILLPGESCPGEPCHKDDEENDGHHLLEDRLCSGKDDGHDQLEDILCHGLEYILGHGYYPCDIEDGHDQLEDRSDHGCHKDDKENGRLEEVETRRTCSVKNKRDDEEGDAVECGSLDDVVKFLEEFEDWDDVTEYLKEHLKWDYAIQYFKQFVKLYKASKSFDGYNSG</sequence>
<dbReference type="EMBL" id="JAELUQ010000007">
    <property type="protein sequence ID" value="KAG7410725.1"/>
    <property type="molecule type" value="Genomic_DNA"/>
</dbReference>
<dbReference type="Proteomes" id="UP000694050">
    <property type="component" value="Unassembled WGS sequence"/>
</dbReference>
<gene>
    <name evidence="1" type="ORF">Forpe1208_v009957</name>
</gene>